<dbReference type="AlphaFoldDB" id="A0ABD6EYD1"/>
<dbReference type="Proteomes" id="UP001608902">
    <property type="component" value="Unassembled WGS sequence"/>
</dbReference>
<keyword evidence="2" id="KW-1185">Reference proteome</keyword>
<proteinExistence type="predicted"/>
<feature type="non-terminal residue" evidence="1">
    <location>
        <position position="55"/>
    </location>
</feature>
<accession>A0ABD6EYD1</accession>
<protein>
    <recommendedName>
        <fullName evidence="3">Ribulose-1,5-bisphosphate carboxylase/oxygenase large subunit</fullName>
    </recommendedName>
</protein>
<evidence type="ECO:0008006" key="3">
    <source>
        <dbReference type="Google" id="ProtNLM"/>
    </source>
</evidence>
<sequence>MSAYGHIAGHPIECPSLAIELRKEELVTERGEKVFRVGIKIGGGIDQDPNSAPFL</sequence>
<gene>
    <name evidence="1" type="ORF">AB6A40_011692</name>
</gene>
<reference evidence="1 2" key="1">
    <citation type="submission" date="2024-08" db="EMBL/GenBank/DDBJ databases">
        <title>Gnathostoma spinigerum genome.</title>
        <authorList>
            <person name="Gonzalez-Bertolin B."/>
            <person name="Monzon S."/>
            <person name="Zaballos A."/>
            <person name="Jimenez P."/>
            <person name="Dekumyoy P."/>
            <person name="Varona S."/>
            <person name="Cuesta I."/>
            <person name="Sumanam S."/>
            <person name="Adisakwattana P."/>
            <person name="Gasser R.B."/>
            <person name="Hernandez-Gonzalez A."/>
            <person name="Young N.D."/>
            <person name="Perteguer M.J."/>
        </authorList>
    </citation>
    <scope>NUCLEOTIDE SEQUENCE [LARGE SCALE GENOMIC DNA]</scope>
    <source>
        <strain evidence="1">AL3</strain>
        <tissue evidence="1">Liver</tissue>
    </source>
</reference>
<dbReference type="EMBL" id="JBGFUD010025220">
    <property type="protein sequence ID" value="MFH4984983.1"/>
    <property type="molecule type" value="Genomic_DNA"/>
</dbReference>
<evidence type="ECO:0000313" key="1">
    <source>
        <dbReference type="EMBL" id="MFH4984983.1"/>
    </source>
</evidence>
<evidence type="ECO:0000313" key="2">
    <source>
        <dbReference type="Proteomes" id="UP001608902"/>
    </source>
</evidence>
<comment type="caution">
    <text evidence="1">The sequence shown here is derived from an EMBL/GenBank/DDBJ whole genome shotgun (WGS) entry which is preliminary data.</text>
</comment>
<name>A0ABD6EYD1_9BILA</name>
<organism evidence="1 2">
    <name type="scientific">Gnathostoma spinigerum</name>
    <dbReference type="NCBI Taxonomy" id="75299"/>
    <lineage>
        <taxon>Eukaryota</taxon>
        <taxon>Metazoa</taxon>
        <taxon>Ecdysozoa</taxon>
        <taxon>Nematoda</taxon>
        <taxon>Chromadorea</taxon>
        <taxon>Rhabditida</taxon>
        <taxon>Spirurina</taxon>
        <taxon>Gnathostomatomorpha</taxon>
        <taxon>Gnathostomatoidea</taxon>
        <taxon>Gnathostomatidae</taxon>
        <taxon>Gnathostoma</taxon>
    </lineage>
</organism>